<dbReference type="InterPro" id="IPR013324">
    <property type="entry name" value="RNA_pol_sigma_r3/r4-like"/>
</dbReference>
<reference evidence="11 12" key="1">
    <citation type="submission" date="2019-03" db="EMBL/GenBank/DDBJ databases">
        <title>Paraburkholderia sp. 7MH5, isolated from subtropical forest soil.</title>
        <authorList>
            <person name="Gao Z.-H."/>
            <person name="Qiu L.-H."/>
        </authorList>
    </citation>
    <scope>NUCLEOTIDE SEQUENCE [LARGE SCALE GENOMIC DNA]</scope>
    <source>
        <strain evidence="11 12">7MH5</strain>
    </source>
</reference>
<dbReference type="InterPro" id="IPR007624">
    <property type="entry name" value="RNA_pol_sigma70_r3"/>
</dbReference>
<dbReference type="Proteomes" id="UP000295727">
    <property type="component" value="Chromosome 4"/>
</dbReference>
<evidence type="ECO:0000313" key="12">
    <source>
        <dbReference type="Proteomes" id="UP000295727"/>
    </source>
</evidence>
<feature type="region of interest" description="Sigma-70 factor domain-2" evidence="6">
    <location>
        <begin position="545"/>
        <end position="615"/>
    </location>
</feature>
<dbReference type="Gene3D" id="1.10.10.10">
    <property type="entry name" value="Winged helix-like DNA-binding domain superfamily/Winged helix DNA-binding domain"/>
    <property type="match status" value="2"/>
</dbReference>
<evidence type="ECO:0000256" key="8">
    <source>
        <dbReference type="SAM" id="MobiDB-lite"/>
    </source>
</evidence>
<dbReference type="Pfam" id="PF04539">
    <property type="entry name" value="Sigma70_r3"/>
    <property type="match status" value="1"/>
</dbReference>
<comment type="function">
    <text evidence="6">Sigma factors are initiation factors that promote the attachment of RNA polymerase to specific initiation sites and are then released. This sigma factor is the primary sigma factor during exponential growth.</text>
</comment>
<feature type="DNA-binding region" description="H-T-H motif" evidence="6">
    <location>
        <begin position="739"/>
        <end position="758"/>
    </location>
</feature>
<dbReference type="Pfam" id="PF04545">
    <property type="entry name" value="Sigma70_r4"/>
    <property type="match status" value="1"/>
</dbReference>
<feature type="compositionally biased region" description="Low complexity" evidence="8">
    <location>
        <begin position="329"/>
        <end position="339"/>
    </location>
</feature>
<dbReference type="InterPro" id="IPR014284">
    <property type="entry name" value="RNA_pol_sigma-70_dom"/>
</dbReference>
<dbReference type="SUPFAM" id="SSF88659">
    <property type="entry name" value="Sigma3 and sigma4 domains of RNA polymerase sigma factors"/>
    <property type="match status" value="2"/>
</dbReference>
<feature type="region of interest" description="Disordered" evidence="8">
    <location>
        <begin position="1"/>
        <end position="27"/>
    </location>
</feature>
<feature type="region of interest" description="Sigma-70 factor domain-3" evidence="6">
    <location>
        <begin position="624"/>
        <end position="700"/>
    </location>
</feature>
<dbReference type="InterPro" id="IPR013325">
    <property type="entry name" value="RNA_pol_sigma_r2"/>
</dbReference>
<dbReference type="SUPFAM" id="SSF88946">
    <property type="entry name" value="Sigma2 domain of RNA polymerase sigma factors"/>
    <property type="match status" value="1"/>
</dbReference>
<dbReference type="PROSITE" id="PS00715">
    <property type="entry name" value="SIGMA70_1"/>
    <property type="match status" value="1"/>
</dbReference>
<dbReference type="AlphaFoldDB" id="A0A4P7D3K4"/>
<comment type="subunit">
    <text evidence="6">Interacts transiently with the RNA polymerase catalytic core.</text>
</comment>
<keyword evidence="1 6" id="KW-0963">Cytoplasm</keyword>
<feature type="domain" description="RNA polymerase sigma-70" evidence="10">
    <location>
        <begin position="738"/>
        <end position="764"/>
    </location>
</feature>
<dbReference type="NCBIfam" id="TIGR02937">
    <property type="entry name" value="sigma70-ECF"/>
    <property type="match status" value="1"/>
</dbReference>
<comment type="subcellular location">
    <subcellularLocation>
        <location evidence="6">Cytoplasm</location>
    </subcellularLocation>
</comment>
<comment type="similarity">
    <text evidence="6">Belongs to the sigma-70 factor family. RpoD/SigA subfamily.</text>
</comment>
<keyword evidence="5 6" id="KW-0804">Transcription</keyword>
<dbReference type="NCBIfam" id="TIGR02393">
    <property type="entry name" value="RpoD_Cterm"/>
    <property type="match status" value="1"/>
</dbReference>
<dbReference type="Gene3D" id="1.10.601.10">
    <property type="entry name" value="RNA Polymerase Primary Sigma Factor"/>
    <property type="match status" value="1"/>
</dbReference>
<dbReference type="GO" id="GO:0005737">
    <property type="term" value="C:cytoplasm"/>
    <property type="evidence" value="ECO:0007669"/>
    <property type="project" value="UniProtKB-SubCell"/>
</dbReference>
<dbReference type="PANTHER" id="PTHR30603">
    <property type="entry name" value="RNA POLYMERASE SIGMA FACTOR RPO"/>
    <property type="match status" value="1"/>
</dbReference>
<feature type="domain" description="RNA polymerase sigma-70" evidence="9">
    <location>
        <begin position="569"/>
        <end position="582"/>
    </location>
</feature>
<dbReference type="GO" id="GO:0016987">
    <property type="term" value="F:sigma factor activity"/>
    <property type="evidence" value="ECO:0007669"/>
    <property type="project" value="UniProtKB-UniRule"/>
</dbReference>
<proteinExistence type="inferred from homology"/>
<dbReference type="Gene3D" id="1.10.220.120">
    <property type="entry name" value="Sigma-70 factor, region 1.1"/>
    <property type="match status" value="1"/>
</dbReference>
<evidence type="ECO:0000259" key="10">
    <source>
        <dbReference type="PROSITE" id="PS00716"/>
    </source>
</evidence>
<name>A0A4P7D3K4_9BURK</name>
<dbReference type="Pfam" id="PF00140">
    <property type="entry name" value="Sigma70_r1_2"/>
    <property type="match status" value="1"/>
</dbReference>
<keyword evidence="7" id="KW-0175">Coiled coil</keyword>
<keyword evidence="4 6" id="KW-0238">DNA-binding</keyword>
<feature type="region of interest" description="Sigma-70 factor domain-4" evidence="6">
    <location>
        <begin position="713"/>
        <end position="766"/>
    </location>
</feature>
<evidence type="ECO:0000256" key="5">
    <source>
        <dbReference type="ARBA" id="ARBA00023163"/>
    </source>
</evidence>
<evidence type="ECO:0000256" key="3">
    <source>
        <dbReference type="ARBA" id="ARBA00023082"/>
    </source>
</evidence>
<dbReference type="PRINTS" id="PR00046">
    <property type="entry name" value="SIGMA70FCT"/>
</dbReference>
<sequence length="779" mass="86754">MKRANHRPGIGSNLPRGKPRSTQKRHFDDLSITFRPRATPPGAPKRRLRLPHVAERTTIRDLSALHENPGRHAIVRLALARRDRHSPPPIPLHFFVIARTPRRWRVTLFCPRWANPFEEIVLTSHDREDALPSSARPARRAAKDKTGDTTQMDGGSQLEKRQHQMRALIKLGRERGYLTHADINDHLPDNFAQTAALETIVATFNDMGVQVYEQAPDADTLLLNEDTRADSQADDEADEEVEVALSTVDSEFGRTTDPVRMYMREMGSSELLTRAGEIEVAKRIEDGLQEMIQAIAACPSIVATILADADRVAAEEMRIDELVDGIGGDEAAQEPAAADADADEEIEAQSSEEEESDDSDGDDDDGDNSKANEALLAQLKADSLAIFARVRTLFEQMSCTTDSNARASAAEMQICADIQTELAPIRFTARTIDRLCTLLHEQVAQIRAIERNVLAIVVDRCGMPREAFVEQFPGHETDLDWGVRAAAASSKYGPAIERSLPAIHAEQRKLAEIEAAASLSLQQIKAINRRMTAAEAKMRQAKGEMVKANLRLVISIAKKYVNRGMQFLDLIQEGNIGLMKAVDKFEYRRGWKFSTYATWWVRQAVTRALADQARTIRVPVHMIETINKLNRISREILQQTGMEAHPADLAARMGMTEEKVRGILKIAKQPVSLESPVGDDGDATLGDMIEDAGSASPADAAIHANMRAAIDEALKALSPREAKVLRMRYGIDTTSDHTLEEVGKQFDVTRERIRQIESKAMRKLMHPSRADKLRPFLER</sequence>
<evidence type="ECO:0000259" key="9">
    <source>
        <dbReference type="PROSITE" id="PS00715"/>
    </source>
</evidence>
<dbReference type="InterPro" id="IPR042189">
    <property type="entry name" value="RNA_pol_sigma_70_r1_1_sf"/>
</dbReference>
<evidence type="ECO:0000256" key="2">
    <source>
        <dbReference type="ARBA" id="ARBA00023015"/>
    </source>
</evidence>
<dbReference type="InterPro" id="IPR007127">
    <property type="entry name" value="RNA_pol_sigma_70_r1_1"/>
</dbReference>
<feature type="compositionally biased region" description="Acidic residues" evidence="8">
    <location>
        <begin position="340"/>
        <end position="366"/>
    </location>
</feature>
<dbReference type="HAMAP" id="MF_00963">
    <property type="entry name" value="Sigma70_RpoD_SigA"/>
    <property type="match status" value="1"/>
</dbReference>
<dbReference type="InterPro" id="IPR009042">
    <property type="entry name" value="RNA_pol_sigma70_r1_2"/>
</dbReference>
<keyword evidence="3 6" id="KW-0731">Sigma factor</keyword>
<dbReference type="KEGG" id="ppai:E1956_35555"/>
<dbReference type="InterPro" id="IPR007630">
    <property type="entry name" value="RNA_pol_sigma70_r4"/>
</dbReference>
<dbReference type="GO" id="GO:0003677">
    <property type="term" value="F:DNA binding"/>
    <property type="evidence" value="ECO:0007669"/>
    <property type="project" value="UniProtKB-UniRule"/>
</dbReference>
<keyword evidence="2 6" id="KW-0805">Transcription regulation</keyword>
<dbReference type="InterPro" id="IPR000943">
    <property type="entry name" value="RNA_pol_sigma70"/>
</dbReference>
<protein>
    <recommendedName>
        <fullName evidence="6">RNA polymerase sigma factor RpoD</fullName>
    </recommendedName>
    <alternativeName>
        <fullName evidence="6">Sigma-70</fullName>
    </alternativeName>
</protein>
<dbReference type="Pfam" id="PF04542">
    <property type="entry name" value="Sigma70_r2"/>
    <property type="match status" value="1"/>
</dbReference>
<evidence type="ECO:0000256" key="6">
    <source>
        <dbReference type="HAMAP-Rule" id="MF_00963"/>
    </source>
</evidence>
<dbReference type="InterPro" id="IPR007627">
    <property type="entry name" value="RNA_pol_sigma70_r2"/>
</dbReference>
<dbReference type="NCBIfam" id="NF004208">
    <property type="entry name" value="PRK05658.1"/>
    <property type="match status" value="1"/>
</dbReference>
<dbReference type="Pfam" id="PF04546">
    <property type="entry name" value="Sigma70_ner"/>
    <property type="match status" value="1"/>
</dbReference>
<dbReference type="PROSITE" id="PS00716">
    <property type="entry name" value="SIGMA70_2"/>
    <property type="match status" value="1"/>
</dbReference>
<evidence type="ECO:0000256" key="1">
    <source>
        <dbReference type="ARBA" id="ARBA00022490"/>
    </source>
</evidence>
<dbReference type="InterPro" id="IPR036388">
    <property type="entry name" value="WH-like_DNA-bd_sf"/>
</dbReference>
<dbReference type="FunFam" id="1.10.601.10:FF:000001">
    <property type="entry name" value="RNA polymerase sigma factor SigA"/>
    <property type="match status" value="1"/>
</dbReference>
<evidence type="ECO:0000256" key="4">
    <source>
        <dbReference type="ARBA" id="ARBA00023125"/>
    </source>
</evidence>
<dbReference type="GO" id="GO:0006352">
    <property type="term" value="P:DNA-templated transcription initiation"/>
    <property type="evidence" value="ECO:0007669"/>
    <property type="project" value="UniProtKB-UniRule"/>
</dbReference>
<organism evidence="11 12">
    <name type="scientific">Paraburkholderia pallida</name>
    <dbReference type="NCBI Taxonomy" id="2547399"/>
    <lineage>
        <taxon>Bacteria</taxon>
        <taxon>Pseudomonadati</taxon>
        <taxon>Pseudomonadota</taxon>
        <taxon>Betaproteobacteria</taxon>
        <taxon>Burkholderiales</taxon>
        <taxon>Burkholderiaceae</taxon>
        <taxon>Paraburkholderia</taxon>
    </lineage>
</organism>
<dbReference type="InterPro" id="IPR050239">
    <property type="entry name" value="Sigma-70_RNA_pol_init_factors"/>
</dbReference>
<dbReference type="OrthoDB" id="9809557at2"/>
<dbReference type="Pfam" id="PF03979">
    <property type="entry name" value="Sigma70_r1_1"/>
    <property type="match status" value="1"/>
</dbReference>
<dbReference type="InterPro" id="IPR007631">
    <property type="entry name" value="RNA_pol_sigma_70_non-ess"/>
</dbReference>
<dbReference type="InterPro" id="IPR012760">
    <property type="entry name" value="RNA_pol_sigma_RpoD_C"/>
</dbReference>
<gene>
    <name evidence="6 11" type="primary">rpoD</name>
    <name evidence="11" type="ORF">E1956_35555</name>
</gene>
<feature type="region of interest" description="Disordered" evidence="8">
    <location>
        <begin position="126"/>
        <end position="161"/>
    </location>
</feature>
<feature type="region of interest" description="Disordered" evidence="8">
    <location>
        <begin position="324"/>
        <end position="370"/>
    </location>
</feature>
<evidence type="ECO:0000256" key="7">
    <source>
        <dbReference type="SAM" id="Coils"/>
    </source>
</evidence>
<feature type="short sequence motif" description="Interaction with polymerase core subunit RpoC" evidence="6">
    <location>
        <begin position="569"/>
        <end position="572"/>
    </location>
</feature>
<dbReference type="CDD" id="cd06171">
    <property type="entry name" value="Sigma70_r4"/>
    <property type="match status" value="1"/>
</dbReference>
<dbReference type="EMBL" id="CP038151">
    <property type="protein sequence ID" value="QBR02548.1"/>
    <property type="molecule type" value="Genomic_DNA"/>
</dbReference>
<evidence type="ECO:0000313" key="11">
    <source>
        <dbReference type="EMBL" id="QBR02548.1"/>
    </source>
</evidence>
<keyword evidence="12" id="KW-1185">Reference proteome</keyword>
<dbReference type="PANTHER" id="PTHR30603:SF60">
    <property type="entry name" value="RNA POLYMERASE SIGMA FACTOR RPOD"/>
    <property type="match status" value="1"/>
</dbReference>
<accession>A0A4P7D3K4</accession>
<feature type="coiled-coil region" evidence="7">
    <location>
        <begin position="524"/>
        <end position="551"/>
    </location>
</feature>
<dbReference type="InterPro" id="IPR028630">
    <property type="entry name" value="Sigma70_RpoD"/>
</dbReference>